<keyword evidence="1" id="KW-0732">Signal</keyword>
<dbReference type="AlphaFoldDB" id="A0A0C9SFL9"/>
<accession>A0A0C9SFL9</accession>
<feature type="chain" id="PRO_5002202934" evidence="1">
    <location>
        <begin position="20"/>
        <end position="65"/>
    </location>
</feature>
<reference evidence="2" key="1">
    <citation type="journal article" date="2015" name="Mar. Biotechnol.">
        <title>High conopeptide diversity in Conus tribblei revealed through analysis of venom duct transcriptome using two high-throughput sequencing platforms.</title>
        <authorList>
            <person name="Barghi N."/>
            <person name="Concepcion G.P."/>
            <person name="Olivera B.M."/>
            <person name="Lluisma A.O."/>
        </authorList>
    </citation>
    <scope>NUCLEOTIDE SEQUENCE</scope>
    <source>
        <tissue evidence="2">Venom duct</tissue>
    </source>
</reference>
<evidence type="ECO:0000313" key="2">
    <source>
        <dbReference type="EMBL" id="JAG92813.1"/>
    </source>
</evidence>
<proteinExistence type="predicted"/>
<feature type="signal peptide" evidence="1">
    <location>
        <begin position="1"/>
        <end position="19"/>
    </location>
</feature>
<name>A0A0C9SFL9_CONTD</name>
<protein>
    <submittedName>
        <fullName evidence="2">Ctr_157_T conopeptide</fullName>
    </submittedName>
</protein>
<sequence>MQLSVMLVVLLLTMPLVNGFVHKNISGRKAVVPKDHSALYSQIQKRPCPAGCRSCTPPGTCQPSR</sequence>
<dbReference type="EMBL" id="GCJM01000065">
    <property type="protein sequence ID" value="JAG92813.1"/>
    <property type="molecule type" value="Transcribed_RNA"/>
</dbReference>
<evidence type="ECO:0000256" key="1">
    <source>
        <dbReference type="SAM" id="SignalP"/>
    </source>
</evidence>
<organism evidence="2">
    <name type="scientific">Conus tribblei</name>
    <name type="common">Tribble's cone</name>
    <name type="synonym">Splinoconus tribblei</name>
    <dbReference type="NCBI Taxonomy" id="101761"/>
    <lineage>
        <taxon>Eukaryota</taxon>
        <taxon>Metazoa</taxon>
        <taxon>Spiralia</taxon>
        <taxon>Lophotrochozoa</taxon>
        <taxon>Mollusca</taxon>
        <taxon>Gastropoda</taxon>
        <taxon>Caenogastropoda</taxon>
        <taxon>Neogastropoda</taxon>
        <taxon>Conoidea</taxon>
        <taxon>Conidae</taxon>
        <taxon>Conus</taxon>
        <taxon>Splinoconus</taxon>
    </lineage>
</organism>